<dbReference type="AlphaFoldDB" id="A0A1X7GWB7"/>
<name>A0A1X7GWB7_9BACL</name>
<dbReference type="STRING" id="1313296.SAMN05661091_1211"/>
<dbReference type="EMBL" id="LT840184">
    <property type="protein sequence ID" value="SMF75491.1"/>
    <property type="molecule type" value="Genomic_DNA"/>
</dbReference>
<proteinExistence type="predicted"/>
<organism evidence="1 2">
    <name type="scientific">Paenibacillus uliginis N3/975</name>
    <dbReference type="NCBI Taxonomy" id="1313296"/>
    <lineage>
        <taxon>Bacteria</taxon>
        <taxon>Bacillati</taxon>
        <taxon>Bacillota</taxon>
        <taxon>Bacilli</taxon>
        <taxon>Bacillales</taxon>
        <taxon>Paenibacillaceae</taxon>
        <taxon>Paenibacillus</taxon>
    </lineage>
</organism>
<reference evidence="1 2" key="1">
    <citation type="submission" date="2017-04" db="EMBL/GenBank/DDBJ databases">
        <authorList>
            <person name="Afonso C.L."/>
            <person name="Miller P.J."/>
            <person name="Scott M.A."/>
            <person name="Spackman E."/>
            <person name="Goraichik I."/>
            <person name="Dimitrov K.M."/>
            <person name="Suarez D.L."/>
            <person name="Swayne D.E."/>
        </authorList>
    </citation>
    <scope>NUCLEOTIDE SEQUENCE [LARGE SCALE GENOMIC DNA]</scope>
    <source>
        <strain evidence="1 2">N3/975</strain>
    </source>
</reference>
<gene>
    <name evidence="1" type="ORF">SAMN05661091_1211</name>
</gene>
<evidence type="ECO:0000313" key="1">
    <source>
        <dbReference type="EMBL" id="SMF75491.1"/>
    </source>
</evidence>
<keyword evidence="2" id="KW-1185">Reference proteome</keyword>
<accession>A0A1X7GWB7</accession>
<sequence length="58" mass="6253">MKTLTNLVTGNADNSKDMGLIICSVCDELIDTLPTDGVKIIHSQCGRDECRGTCPKDL</sequence>
<protein>
    <submittedName>
        <fullName evidence="1">SR1 protein</fullName>
    </submittedName>
</protein>
<dbReference type="Proteomes" id="UP000192940">
    <property type="component" value="Chromosome I"/>
</dbReference>
<dbReference type="RefSeq" id="WP_208918189.1">
    <property type="nucleotide sequence ID" value="NZ_LT840184.1"/>
</dbReference>
<evidence type="ECO:0000313" key="2">
    <source>
        <dbReference type="Proteomes" id="UP000192940"/>
    </source>
</evidence>